<sequence length="136" mass="13900">MKLITSLIALLLLTLSATADSDSLTPKLHGGIARRSSPLDSIPKLFVRQSTCPPEAPNVCDVRWCAQVCCGDGDGSYCLYGETCKNNGCCKVGKTCVGFSTGVRDSDDVRAAANSGGSRGTGIAAALFVGAAVAAL</sequence>
<keyword evidence="1" id="KW-0732">Signal</keyword>
<name>A0A3N4J083_9PEZI</name>
<dbReference type="EMBL" id="ML120548">
    <property type="protein sequence ID" value="RPA89951.1"/>
    <property type="molecule type" value="Genomic_DNA"/>
</dbReference>
<protein>
    <submittedName>
        <fullName evidence="2">Uncharacterized protein</fullName>
    </submittedName>
</protein>
<dbReference type="AlphaFoldDB" id="A0A3N4J083"/>
<keyword evidence="3" id="KW-1185">Reference proteome</keyword>
<evidence type="ECO:0000313" key="3">
    <source>
        <dbReference type="Proteomes" id="UP000276215"/>
    </source>
</evidence>
<dbReference type="Proteomes" id="UP000276215">
    <property type="component" value="Unassembled WGS sequence"/>
</dbReference>
<evidence type="ECO:0000313" key="2">
    <source>
        <dbReference type="EMBL" id="RPA89951.1"/>
    </source>
</evidence>
<dbReference type="OrthoDB" id="10360873at2759"/>
<reference evidence="2 3" key="1">
    <citation type="journal article" date="2018" name="Nat. Ecol. Evol.">
        <title>Pezizomycetes genomes reveal the molecular basis of ectomycorrhizal truffle lifestyle.</title>
        <authorList>
            <person name="Murat C."/>
            <person name="Payen T."/>
            <person name="Noel B."/>
            <person name="Kuo A."/>
            <person name="Morin E."/>
            <person name="Chen J."/>
            <person name="Kohler A."/>
            <person name="Krizsan K."/>
            <person name="Balestrini R."/>
            <person name="Da Silva C."/>
            <person name="Montanini B."/>
            <person name="Hainaut M."/>
            <person name="Levati E."/>
            <person name="Barry K.W."/>
            <person name="Belfiori B."/>
            <person name="Cichocki N."/>
            <person name="Clum A."/>
            <person name="Dockter R.B."/>
            <person name="Fauchery L."/>
            <person name="Guy J."/>
            <person name="Iotti M."/>
            <person name="Le Tacon F."/>
            <person name="Lindquist E.A."/>
            <person name="Lipzen A."/>
            <person name="Malagnac F."/>
            <person name="Mello A."/>
            <person name="Molinier V."/>
            <person name="Miyauchi S."/>
            <person name="Poulain J."/>
            <person name="Riccioni C."/>
            <person name="Rubini A."/>
            <person name="Sitrit Y."/>
            <person name="Splivallo R."/>
            <person name="Traeger S."/>
            <person name="Wang M."/>
            <person name="Zifcakova L."/>
            <person name="Wipf D."/>
            <person name="Zambonelli A."/>
            <person name="Paolocci F."/>
            <person name="Nowrousian M."/>
            <person name="Ottonello S."/>
            <person name="Baldrian P."/>
            <person name="Spatafora J.W."/>
            <person name="Henrissat B."/>
            <person name="Nagy L.G."/>
            <person name="Aury J.M."/>
            <person name="Wincker P."/>
            <person name="Grigoriev I.V."/>
            <person name="Bonfante P."/>
            <person name="Martin F.M."/>
        </authorList>
    </citation>
    <scope>NUCLEOTIDE SEQUENCE [LARGE SCALE GENOMIC DNA]</scope>
    <source>
        <strain evidence="2 3">120613-1</strain>
    </source>
</reference>
<accession>A0A3N4J083</accession>
<evidence type="ECO:0000256" key="1">
    <source>
        <dbReference type="SAM" id="SignalP"/>
    </source>
</evidence>
<proteinExistence type="predicted"/>
<gene>
    <name evidence="2" type="ORF">L873DRAFT_1821928</name>
</gene>
<feature type="chain" id="PRO_5018195473" evidence="1">
    <location>
        <begin position="20"/>
        <end position="136"/>
    </location>
</feature>
<organism evidence="2 3">
    <name type="scientific">Choiromyces venosus 120613-1</name>
    <dbReference type="NCBI Taxonomy" id="1336337"/>
    <lineage>
        <taxon>Eukaryota</taxon>
        <taxon>Fungi</taxon>
        <taxon>Dikarya</taxon>
        <taxon>Ascomycota</taxon>
        <taxon>Pezizomycotina</taxon>
        <taxon>Pezizomycetes</taxon>
        <taxon>Pezizales</taxon>
        <taxon>Tuberaceae</taxon>
        <taxon>Choiromyces</taxon>
    </lineage>
</organism>
<feature type="signal peptide" evidence="1">
    <location>
        <begin position="1"/>
        <end position="19"/>
    </location>
</feature>